<protein>
    <recommendedName>
        <fullName evidence="4">DNA-directed RNA polymerase III subunit</fullName>
    </recommendedName>
</protein>
<proteinExistence type="inferred from homology"/>
<dbReference type="PANTHER" id="PTHR15367:SF2">
    <property type="entry name" value="DNA-DIRECTED RNA POLYMERASE III SUBUNIT"/>
    <property type="match status" value="1"/>
</dbReference>
<feature type="compositionally biased region" description="Acidic residues" evidence="5">
    <location>
        <begin position="150"/>
        <end position="188"/>
    </location>
</feature>
<sequence>MSKSTGPNSLYPQKYTVPFARKLSPAEQTQVDYYRELRESFHEGPFYSVLDASSSSAKKGSAARANFDAFHGMPTYSGRYQKKRRTLPKITGRSYFLKFFPRDLWPTLQPNFRPDSSLDGYQAQASVAGVKRGFEDEEDEAGPVKRTAGGEDEEEGDADADEAALLEGDEEEEEIMDDDFSEDDDEMGGDYNAEQYFDDGEDDIGDEDGGGGGGDDEF</sequence>
<dbReference type="GO" id="GO:0006383">
    <property type="term" value="P:transcription by RNA polymerase III"/>
    <property type="evidence" value="ECO:0007669"/>
    <property type="project" value="UniProtKB-UniRule"/>
</dbReference>
<feature type="region of interest" description="Disordered" evidence="5">
    <location>
        <begin position="124"/>
        <end position="218"/>
    </location>
</feature>
<dbReference type="PANTHER" id="PTHR15367">
    <property type="entry name" value="DNA-DIRECTED RNA POLYMERASE III"/>
    <property type="match status" value="1"/>
</dbReference>
<comment type="subunit">
    <text evidence="4">Component of the RNA polymerase III (Pol III) complex.</text>
</comment>
<dbReference type="OrthoDB" id="5377312at2759"/>
<gene>
    <name evidence="6" type="ORF">PNAL_LOCUS9787</name>
</gene>
<dbReference type="InterPro" id="IPR024661">
    <property type="entry name" value="RNA_pol_III_Rpc31"/>
</dbReference>
<comment type="function">
    <text evidence="4">DNA-dependent RNA polymerase catalyzes the transcription of DNA into RNA using the four ribonucleoside triphosphates as substrates. Specific peripheric component of RNA polymerase III which synthesizes small RNAs, such as 5S rRNA and tRNAs.</text>
</comment>
<dbReference type="Pfam" id="PF11705">
    <property type="entry name" value="RNA_pol_3_Rpc31"/>
    <property type="match status" value="1"/>
</dbReference>
<dbReference type="PIRSF" id="PIRSF000777">
    <property type="entry name" value="RNA_polIII_C31"/>
    <property type="match status" value="1"/>
</dbReference>
<reference evidence="6" key="1">
    <citation type="submission" date="2021-07" db="EMBL/GenBank/DDBJ databases">
        <authorList>
            <person name="Branca A.L. A."/>
        </authorList>
    </citation>
    <scope>NUCLEOTIDE SEQUENCE</scope>
</reference>
<keyword evidence="3 4" id="KW-0539">Nucleus</keyword>
<feature type="compositionally biased region" description="Acidic residues" evidence="5">
    <location>
        <begin position="196"/>
        <end position="218"/>
    </location>
</feature>
<evidence type="ECO:0000256" key="5">
    <source>
        <dbReference type="SAM" id="MobiDB-lite"/>
    </source>
</evidence>
<evidence type="ECO:0000256" key="2">
    <source>
        <dbReference type="ARBA" id="ARBA00008352"/>
    </source>
</evidence>
<dbReference type="AlphaFoldDB" id="A0A9W4N8F1"/>
<organism evidence="6 7">
    <name type="scientific">Penicillium nalgiovense</name>
    <dbReference type="NCBI Taxonomy" id="60175"/>
    <lineage>
        <taxon>Eukaryota</taxon>
        <taxon>Fungi</taxon>
        <taxon>Dikarya</taxon>
        <taxon>Ascomycota</taxon>
        <taxon>Pezizomycotina</taxon>
        <taxon>Eurotiomycetes</taxon>
        <taxon>Eurotiomycetidae</taxon>
        <taxon>Eurotiales</taxon>
        <taxon>Aspergillaceae</taxon>
        <taxon>Penicillium</taxon>
    </lineage>
</organism>
<dbReference type="GO" id="GO:0005666">
    <property type="term" value="C:RNA polymerase III complex"/>
    <property type="evidence" value="ECO:0007669"/>
    <property type="project" value="UniProtKB-UniRule"/>
</dbReference>
<evidence type="ECO:0000313" key="6">
    <source>
        <dbReference type="EMBL" id="CAG8298008.1"/>
    </source>
</evidence>
<comment type="similarity">
    <text evidence="2 4">Belongs to the eukaryotic RPC7 RNA polymerase subunit family.</text>
</comment>
<name>A0A9W4N8F1_PENNA</name>
<dbReference type="EMBL" id="CAJVNV010000625">
    <property type="protein sequence ID" value="CAG8298008.1"/>
    <property type="molecule type" value="Genomic_DNA"/>
</dbReference>
<evidence type="ECO:0000256" key="4">
    <source>
        <dbReference type="PIRNR" id="PIRNR000777"/>
    </source>
</evidence>
<evidence type="ECO:0000256" key="3">
    <source>
        <dbReference type="ARBA" id="ARBA00023242"/>
    </source>
</evidence>
<evidence type="ECO:0000313" key="7">
    <source>
        <dbReference type="Proteomes" id="UP001153461"/>
    </source>
</evidence>
<comment type="subcellular location">
    <subcellularLocation>
        <location evidence="1 4">Nucleus</location>
    </subcellularLocation>
</comment>
<accession>A0A9W4N8F1</accession>
<evidence type="ECO:0000256" key="1">
    <source>
        <dbReference type="ARBA" id="ARBA00004123"/>
    </source>
</evidence>
<comment type="caution">
    <text evidence="6">The sequence shown here is derived from an EMBL/GenBank/DDBJ whole genome shotgun (WGS) entry which is preliminary data.</text>
</comment>
<dbReference type="Proteomes" id="UP001153461">
    <property type="component" value="Unassembled WGS sequence"/>
</dbReference>